<feature type="signal peptide" evidence="1">
    <location>
        <begin position="1"/>
        <end position="26"/>
    </location>
</feature>
<dbReference type="RefSeq" id="WP_200275589.1">
    <property type="nucleotide sequence ID" value="NZ_JAENII010000001.1"/>
</dbReference>
<comment type="caution">
    <text evidence="2">The sequence shown here is derived from an EMBL/GenBank/DDBJ whole genome shotgun (WGS) entry which is preliminary data.</text>
</comment>
<sequence length="539" mass="56933">MKPSNSLTTLLSLMAVVGVGSSPASASTLEDWQFNEAADTPFTGLVNSAGTAAWAGNVANVATDGSGHLVFSVSVDDPETTEVDESTDNLFRTTDVTTPGATTGKFELAFTYQSATLAGGDATGANVGFTVRNSSNVDLLNVRLQKQNGDLRLQRRNSSTGLNTDLEDFAQTSLTGPLEVRVIFDMDSDTYDVYWTPDGQPQRCQTNIPMDITGSTLDRLRLYASTNATDWGATDEVAVDFLTLSTYTDPPVAPAIEDWQFNIDGESLGNAQNDAGTGTLGGNADNAVTSGGNMVFTQGTSDTDSIFRNGDITTPDQTTGRFGMEWFVPSATLSGGDVTGANVGFGMRDKGAGTDLFIVRLHRQNSSLLLQTRVGNTNTTLVDFGVTTITDLNVSVVADLDTDTFDVHWQLGDGIGNCVSGIAMAATGLEFDQVRTTANTNTLDWGAADEVLVDYLVIRDLNAPTDLSLSIVQGPGAGEITLVWPIATPANAVLEESTDLGASDAWEQVVGVPVENGDNFELTISTPGTPANFYRLNTP</sequence>
<dbReference type="Proteomes" id="UP000658278">
    <property type="component" value="Unassembled WGS sequence"/>
</dbReference>
<evidence type="ECO:0000313" key="2">
    <source>
        <dbReference type="EMBL" id="MBK1825688.1"/>
    </source>
</evidence>
<evidence type="ECO:0000313" key="3">
    <source>
        <dbReference type="Proteomes" id="UP000658278"/>
    </source>
</evidence>
<reference evidence="2" key="1">
    <citation type="submission" date="2021-01" db="EMBL/GenBank/DDBJ databases">
        <title>Modified the classification status of verrucomicrobia.</title>
        <authorList>
            <person name="Feng X."/>
        </authorList>
    </citation>
    <scope>NUCLEOTIDE SEQUENCE</scope>
    <source>
        <strain evidence="2">KCTC 22201</strain>
    </source>
</reference>
<keyword evidence="3" id="KW-1185">Reference proteome</keyword>
<dbReference type="AlphaFoldDB" id="A0A934R9J0"/>
<keyword evidence="1" id="KW-0732">Signal</keyword>
<feature type="chain" id="PRO_5037840751" evidence="1">
    <location>
        <begin position="27"/>
        <end position="539"/>
    </location>
</feature>
<name>A0A934R9J0_9BACT</name>
<accession>A0A934R9J0</accession>
<evidence type="ECO:0000256" key="1">
    <source>
        <dbReference type="SAM" id="SignalP"/>
    </source>
</evidence>
<proteinExistence type="predicted"/>
<gene>
    <name evidence="2" type="ORF">JIN81_01545</name>
</gene>
<protein>
    <submittedName>
        <fullName evidence="2">Uncharacterized protein</fullName>
    </submittedName>
</protein>
<dbReference type="EMBL" id="JAENII010000001">
    <property type="protein sequence ID" value="MBK1825688.1"/>
    <property type="molecule type" value="Genomic_DNA"/>
</dbReference>
<organism evidence="2 3">
    <name type="scientific">Haloferula rosea</name>
    <dbReference type="NCBI Taxonomy" id="490093"/>
    <lineage>
        <taxon>Bacteria</taxon>
        <taxon>Pseudomonadati</taxon>
        <taxon>Verrucomicrobiota</taxon>
        <taxon>Verrucomicrobiia</taxon>
        <taxon>Verrucomicrobiales</taxon>
        <taxon>Verrucomicrobiaceae</taxon>
        <taxon>Haloferula</taxon>
    </lineage>
</organism>